<reference evidence="3 4" key="1">
    <citation type="submission" date="2018-01" db="EMBL/GenBank/DDBJ databases">
        <authorList>
            <person name="Fu G.-Y."/>
        </authorList>
    </citation>
    <scope>NUCLEOTIDE SEQUENCE [LARGE SCALE GENOMIC DNA]</scope>
    <source>
        <strain evidence="3 4">SY39</strain>
    </source>
</reference>
<dbReference type="SUPFAM" id="SSF53300">
    <property type="entry name" value="vWA-like"/>
    <property type="match status" value="1"/>
</dbReference>
<dbReference type="SMART" id="SM00327">
    <property type="entry name" value="VWA"/>
    <property type="match status" value="1"/>
</dbReference>
<organism evidence="3 4">
    <name type="scientific">Pseudazoarcus pumilus</name>
    <dbReference type="NCBI Taxonomy" id="2067960"/>
    <lineage>
        <taxon>Bacteria</taxon>
        <taxon>Pseudomonadati</taxon>
        <taxon>Pseudomonadota</taxon>
        <taxon>Betaproteobacteria</taxon>
        <taxon>Rhodocyclales</taxon>
        <taxon>Zoogloeaceae</taxon>
        <taxon>Pseudazoarcus</taxon>
    </lineage>
</organism>
<dbReference type="EMBL" id="CP025682">
    <property type="protein sequence ID" value="AUN95030.1"/>
    <property type="molecule type" value="Genomic_DNA"/>
</dbReference>
<protein>
    <recommendedName>
        <fullName evidence="2">VWFA domain-containing protein</fullName>
    </recommendedName>
</protein>
<feature type="compositionally biased region" description="Basic and acidic residues" evidence="1">
    <location>
        <begin position="275"/>
        <end position="292"/>
    </location>
</feature>
<evidence type="ECO:0000259" key="2">
    <source>
        <dbReference type="SMART" id="SM00327"/>
    </source>
</evidence>
<sequence>MAEAEDVITDVARHATIFARDLWRRHRPPPPGPALVTLADVAPRLDLIVTALFATRFPLRVAQPPPRQTLLSRMFRRELQPVQRAAVPSTDGNSIWLPRDAGTPDIAQASAWYRVIVLQQAMRATRGSAALIDSRLPPVQRDVFLILEALAADEALLEMLPGIADALNHARRHAFATRPPIDAFHETRRPLERFLRHALSAQCGALRRDLPMPQSPAAALEIAAEVAKRLSPDAANPNALGASPLLKDHWTGDFRQASAAPISALETAAEEDDTEPHSAPRSSRLDRRPEIREPEDDEDDDQTPGPWMVQPDHPHEHAEDPMGLQRPLDRDEDTSAAEFGELLSELPNARLVSTPGRAREILLSDDPPEARARAAPKAHIEHKSGISYPEWDYRAAAYRSPGATVWPLPAQSGPQQWVDGTLADYRSMLGDIRRRFEMLRAEPVVLRRRLDGDEIDLEAYLENHADYRAGLPRSDALYQTRRPARRSMAIMLLIDVSGSTDGWIAGNRRIIDVEREALLLVSIALDGLAEPFAIQAFSGEGPGTVTVRELKSFDEPYGNDVALRIGALEPEHYTRAGAALRHATAALMRQPAEHRLLLLLSDGKPNDNDEYEGRYGVEDMRQAVTEATLQGIYPFCLTIDRQAANYLPRVFGAHRYGLLPEPRLLPTVLLEWMKRLLQH</sequence>
<evidence type="ECO:0000313" key="4">
    <source>
        <dbReference type="Proteomes" id="UP000242205"/>
    </source>
</evidence>
<dbReference type="AlphaFoldDB" id="A0A2I6S6Y4"/>
<dbReference type="PANTHER" id="PTHR41248:SF1">
    <property type="entry name" value="NORD PROTEIN"/>
    <property type="match status" value="1"/>
</dbReference>
<dbReference type="Proteomes" id="UP000242205">
    <property type="component" value="Chromosome"/>
</dbReference>
<proteinExistence type="predicted"/>
<feature type="region of interest" description="Disordered" evidence="1">
    <location>
        <begin position="266"/>
        <end position="333"/>
    </location>
</feature>
<dbReference type="InterPro" id="IPR036465">
    <property type="entry name" value="vWFA_dom_sf"/>
</dbReference>
<evidence type="ECO:0000256" key="1">
    <source>
        <dbReference type="SAM" id="MobiDB-lite"/>
    </source>
</evidence>
<feature type="domain" description="VWFA" evidence="2">
    <location>
        <begin position="487"/>
        <end position="670"/>
    </location>
</feature>
<dbReference type="RefSeq" id="WP_102247096.1">
    <property type="nucleotide sequence ID" value="NZ_CP025682.1"/>
</dbReference>
<dbReference type="InterPro" id="IPR051928">
    <property type="entry name" value="NorD/CobT"/>
</dbReference>
<feature type="compositionally biased region" description="Acidic residues" evidence="1">
    <location>
        <begin position="293"/>
        <end position="302"/>
    </location>
</feature>
<evidence type="ECO:0000313" key="3">
    <source>
        <dbReference type="EMBL" id="AUN95030.1"/>
    </source>
</evidence>
<dbReference type="Gene3D" id="3.40.50.410">
    <property type="entry name" value="von Willebrand factor, type A domain"/>
    <property type="match status" value="1"/>
</dbReference>
<name>A0A2I6S6Y4_9RHOO</name>
<dbReference type="PANTHER" id="PTHR41248">
    <property type="entry name" value="NORD PROTEIN"/>
    <property type="match status" value="1"/>
</dbReference>
<accession>A0A2I6S6Y4</accession>
<dbReference type="KEGG" id="atw:C0099_08820"/>
<dbReference type="CDD" id="cd01454">
    <property type="entry name" value="vWA_norD_type"/>
    <property type="match status" value="1"/>
</dbReference>
<dbReference type="InterPro" id="IPR002035">
    <property type="entry name" value="VWF_A"/>
</dbReference>
<dbReference type="OrthoDB" id="9758211at2"/>
<keyword evidence="4" id="KW-1185">Reference proteome</keyword>
<gene>
    <name evidence="3" type="ORF">C0099_08820</name>
</gene>